<dbReference type="eggNOG" id="COG1917">
    <property type="taxonomic scope" value="Bacteria"/>
</dbReference>
<evidence type="ECO:0000259" key="4">
    <source>
        <dbReference type="PROSITE" id="PS01124"/>
    </source>
</evidence>
<dbReference type="GO" id="GO:0043565">
    <property type="term" value="F:sequence-specific DNA binding"/>
    <property type="evidence" value="ECO:0007669"/>
    <property type="project" value="InterPro"/>
</dbReference>
<feature type="domain" description="HTH araC/xylS-type" evidence="4">
    <location>
        <begin position="185"/>
        <end position="283"/>
    </location>
</feature>
<dbReference type="Gene3D" id="1.10.10.60">
    <property type="entry name" value="Homeodomain-like"/>
    <property type="match status" value="2"/>
</dbReference>
<reference evidence="5 6" key="1">
    <citation type="journal article" date="2015" name="Genome Announc.">
        <title>Complete genome sequence of the human gut symbiont Roseburia hominis.</title>
        <authorList>
            <person name="Travis A.J."/>
            <person name="Kelly D."/>
            <person name="Flint H.J."/>
            <person name="Aminov R.I."/>
        </authorList>
    </citation>
    <scope>NUCLEOTIDE SEQUENCE [LARGE SCALE GENOMIC DNA]</scope>
    <source>
        <strain evidence="6">DSM 16839 / JCM 17582 / NCIMB 14029 / A2-183</strain>
    </source>
</reference>
<dbReference type="InterPro" id="IPR037923">
    <property type="entry name" value="HTH-like"/>
</dbReference>
<dbReference type="OrthoDB" id="9791615at2"/>
<dbReference type="Proteomes" id="UP000008178">
    <property type="component" value="Chromosome"/>
</dbReference>
<dbReference type="HOGENOM" id="CLU_000445_88_3_9"/>
<dbReference type="InterPro" id="IPR020449">
    <property type="entry name" value="Tscrpt_reg_AraC-type_HTH"/>
</dbReference>
<dbReference type="KEGG" id="rho:RHOM_00265"/>
<dbReference type="InterPro" id="IPR018062">
    <property type="entry name" value="HTH_AraC-typ_CS"/>
</dbReference>
<dbReference type="eggNOG" id="COG2207">
    <property type="taxonomic scope" value="Bacteria"/>
</dbReference>
<name>G2SZ24_ROSHA</name>
<keyword evidence="1" id="KW-0805">Transcription regulation</keyword>
<protein>
    <submittedName>
        <fullName evidence="5">2-isopropylmalate synthase</fullName>
    </submittedName>
</protein>
<accession>G2SZ24</accession>
<proteinExistence type="predicted"/>
<dbReference type="InterPro" id="IPR018060">
    <property type="entry name" value="HTH_AraC"/>
</dbReference>
<evidence type="ECO:0000313" key="5">
    <source>
        <dbReference type="EMBL" id="AEN95182.1"/>
    </source>
</evidence>
<keyword evidence="2" id="KW-0238">DNA-binding</keyword>
<gene>
    <name evidence="5" type="ordered locus">RHOM_00265</name>
</gene>
<dbReference type="BioCyc" id="RHOM585394:G1H02-62-MONOMER"/>
<dbReference type="Pfam" id="PF02311">
    <property type="entry name" value="AraC_binding"/>
    <property type="match status" value="1"/>
</dbReference>
<dbReference type="AlphaFoldDB" id="G2SZ24"/>
<dbReference type="RefSeq" id="WP_014078276.1">
    <property type="nucleotide sequence ID" value="NC_015977.1"/>
</dbReference>
<dbReference type="PANTHER" id="PTHR43280:SF2">
    <property type="entry name" value="HTH-TYPE TRANSCRIPTIONAL REGULATOR EXSA"/>
    <property type="match status" value="1"/>
</dbReference>
<dbReference type="PANTHER" id="PTHR43280">
    <property type="entry name" value="ARAC-FAMILY TRANSCRIPTIONAL REGULATOR"/>
    <property type="match status" value="1"/>
</dbReference>
<dbReference type="SUPFAM" id="SSF46689">
    <property type="entry name" value="Homeodomain-like"/>
    <property type="match status" value="2"/>
</dbReference>
<dbReference type="Pfam" id="PF12833">
    <property type="entry name" value="HTH_18"/>
    <property type="match status" value="1"/>
</dbReference>
<dbReference type="InterPro" id="IPR009057">
    <property type="entry name" value="Homeodomain-like_sf"/>
</dbReference>
<dbReference type="STRING" id="585394.RHOM_00265"/>
<dbReference type="SMART" id="SM00342">
    <property type="entry name" value="HTH_ARAC"/>
    <property type="match status" value="1"/>
</dbReference>
<dbReference type="EMBL" id="CP003040">
    <property type="protein sequence ID" value="AEN95182.1"/>
    <property type="molecule type" value="Genomic_DNA"/>
</dbReference>
<dbReference type="PROSITE" id="PS01124">
    <property type="entry name" value="HTH_ARAC_FAMILY_2"/>
    <property type="match status" value="1"/>
</dbReference>
<evidence type="ECO:0000256" key="3">
    <source>
        <dbReference type="ARBA" id="ARBA00023163"/>
    </source>
</evidence>
<dbReference type="PRINTS" id="PR00032">
    <property type="entry name" value="HTHARAC"/>
</dbReference>
<dbReference type="InterPro" id="IPR014710">
    <property type="entry name" value="RmlC-like_jellyroll"/>
</dbReference>
<evidence type="ECO:0000256" key="1">
    <source>
        <dbReference type="ARBA" id="ARBA00023015"/>
    </source>
</evidence>
<dbReference type="GeneID" id="93721961"/>
<dbReference type="CDD" id="cd02208">
    <property type="entry name" value="cupin_RmlC-like"/>
    <property type="match status" value="1"/>
</dbReference>
<evidence type="ECO:0000256" key="2">
    <source>
        <dbReference type="ARBA" id="ARBA00023125"/>
    </source>
</evidence>
<organism evidence="5 6">
    <name type="scientific">Roseburia hominis (strain DSM 16839 / JCM 17582 / NCIMB 14029 / A2-183)</name>
    <dbReference type="NCBI Taxonomy" id="585394"/>
    <lineage>
        <taxon>Bacteria</taxon>
        <taxon>Bacillati</taxon>
        <taxon>Bacillota</taxon>
        <taxon>Clostridia</taxon>
        <taxon>Lachnospirales</taxon>
        <taxon>Lachnospiraceae</taxon>
        <taxon>Roseburia</taxon>
    </lineage>
</organism>
<dbReference type="SUPFAM" id="SSF51215">
    <property type="entry name" value="Regulatory protein AraC"/>
    <property type="match status" value="1"/>
</dbReference>
<evidence type="ECO:0000313" key="6">
    <source>
        <dbReference type="Proteomes" id="UP000008178"/>
    </source>
</evidence>
<dbReference type="InterPro" id="IPR003313">
    <property type="entry name" value="AraC-bd"/>
</dbReference>
<keyword evidence="3" id="KW-0804">Transcription</keyword>
<keyword evidence="6" id="KW-1185">Reference proteome</keyword>
<dbReference type="GO" id="GO:0003700">
    <property type="term" value="F:DNA-binding transcription factor activity"/>
    <property type="evidence" value="ECO:0007669"/>
    <property type="project" value="InterPro"/>
</dbReference>
<sequence>MYFELKENKPHGTKDDPFSTYHIENAGRSFQIPVHWHDEFEIIYVRSGFLAVSISGESYIGKTGDAFVVSPGNLHLMGSQTGTVDYYTFLFPLKYISFRTDDMLDEKLLEPLNSGHLMICPRVKDTAKELCEQLIEIYEAKKDESESKITTQVRTKIILLQFILEMWKKGFVIENDTSGRNTVEKEMVSYIQQNFTGKISLREFGEQFHLSEKYISRYFKEHFHITLSQYVTYLRLEHAKQLLQDTDIPVTDVAMQSGYQNVSYFIRSFQKAYAVSPLKYRKNNYSR</sequence>
<dbReference type="PROSITE" id="PS00041">
    <property type="entry name" value="HTH_ARAC_FAMILY_1"/>
    <property type="match status" value="1"/>
</dbReference>
<dbReference type="Gene3D" id="2.60.120.10">
    <property type="entry name" value="Jelly Rolls"/>
    <property type="match status" value="1"/>
</dbReference>